<evidence type="ECO:0000313" key="2">
    <source>
        <dbReference type="EMBL" id="QKJ60471.1"/>
    </source>
</evidence>
<dbReference type="SUPFAM" id="SSF49401">
    <property type="entry name" value="Bacterial adhesins"/>
    <property type="match status" value="1"/>
</dbReference>
<feature type="domain" description="Fimbrial-type adhesion" evidence="1">
    <location>
        <begin position="30"/>
        <end position="175"/>
    </location>
</feature>
<accession>A0AAE7EKC7</accession>
<dbReference type="InterPro" id="IPR050263">
    <property type="entry name" value="Bact_Fimbrial_Adh_Pro"/>
</dbReference>
<dbReference type="AlphaFoldDB" id="A0AAE7EKC7"/>
<dbReference type="Gene3D" id="2.60.40.1090">
    <property type="entry name" value="Fimbrial-type adhesion domain"/>
    <property type="match status" value="1"/>
</dbReference>
<dbReference type="GO" id="GO:0009289">
    <property type="term" value="C:pilus"/>
    <property type="evidence" value="ECO:0007669"/>
    <property type="project" value="InterPro"/>
</dbReference>
<evidence type="ECO:0000313" key="3">
    <source>
        <dbReference type="Proteomes" id="UP000503464"/>
    </source>
</evidence>
<proteinExistence type="predicted"/>
<name>A0AAE7EKC7_SERFO</name>
<dbReference type="InterPro" id="IPR036937">
    <property type="entry name" value="Adhesion_dom_fimbrial_sf"/>
</dbReference>
<organism evidence="2 3">
    <name type="scientific">Serratia fonticola</name>
    <dbReference type="NCBI Taxonomy" id="47917"/>
    <lineage>
        <taxon>Bacteria</taxon>
        <taxon>Pseudomonadati</taxon>
        <taxon>Pseudomonadota</taxon>
        <taxon>Gammaproteobacteria</taxon>
        <taxon>Enterobacterales</taxon>
        <taxon>Yersiniaceae</taxon>
        <taxon>Serratia</taxon>
    </lineage>
</organism>
<dbReference type="GO" id="GO:0043709">
    <property type="term" value="P:cell adhesion involved in single-species biofilm formation"/>
    <property type="evidence" value="ECO:0007669"/>
    <property type="project" value="TreeGrafter"/>
</dbReference>
<dbReference type="EMBL" id="CP054160">
    <property type="protein sequence ID" value="QKJ60471.1"/>
    <property type="molecule type" value="Genomic_DNA"/>
</dbReference>
<dbReference type="RefSeq" id="WP_173409818.1">
    <property type="nucleotide sequence ID" value="NZ_CP054160.3"/>
</dbReference>
<reference evidence="3" key="1">
    <citation type="submission" date="2020-03" db="EMBL/GenBank/DDBJ databases">
        <title>Genome sequences of seven Enterobacteriaceae strains isolated from Canadian wastewater treatment facilities.</title>
        <authorList>
            <person name="Huang H."/>
            <person name="Chmara J.T."/>
            <person name="Duceppe M.-O."/>
        </authorList>
    </citation>
    <scope>NUCLEOTIDE SEQUENCE [LARGE SCALE GENOMIC DNA]</scope>
    <source>
        <strain evidence="3">Biosolid 3</strain>
    </source>
</reference>
<dbReference type="PANTHER" id="PTHR33420">
    <property type="entry name" value="FIMBRIAL SUBUNIT ELFA-RELATED"/>
    <property type="match status" value="1"/>
</dbReference>
<dbReference type="Proteomes" id="UP000503464">
    <property type="component" value="Chromosome"/>
</dbReference>
<dbReference type="InterPro" id="IPR000259">
    <property type="entry name" value="Adhesion_dom_fimbrial"/>
</dbReference>
<evidence type="ECO:0000259" key="1">
    <source>
        <dbReference type="Pfam" id="PF00419"/>
    </source>
</evidence>
<gene>
    <name evidence="2" type="ORF">G9399_22015</name>
</gene>
<sequence length="175" mass="19413">MARKSILLVFAMVLAWLTVPFSVFAEGTLKMQGSIIETACAIDVGSHDQTIDMGSLSISQLLRDGQGAARPFTIRLVNCTLEKQNDHRPDWQYFRITFDGPHKQGLFNVSGQAKGVGLEIRNQDNELSVPGSSMSPQQLTPGSRDLIYRLRLVANRQPLAAGQYNSQLAFKLDYE</sequence>
<dbReference type="InterPro" id="IPR008966">
    <property type="entry name" value="Adhesion_dom_sf"/>
</dbReference>
<dbReference type="Pfam" id="PF00419">
    <property type="entry name" value="Fimbrial"/>
    <property type="match status" value="1"/>
</dbReference>
<dbReference type="PANTHER" id="PTHR33420:SF26">
    <property type="entry name" value="FIMBRIAL SUBUNIT"/>
    <property type="match status" value="1"/>
</dbReference>
<protein>
    <submittedName>
        <fullName evidence="2">Type 1 fimbrial protein</fullName>
    </submittedName>
</protein>